<accession>A0A2V1K3S2</accession>
<evidence type="ECO:0000256" key="2">
    <source>
        <dbReference type="ARBA" id="ARBA00023082"/>
    </source>
</evidence>
<gene>
    <name evidence="5" type="ORF">DD235_05595</name>
</gene>
<dbReference type="CDD" id="cd06171">
    <property type="entry name" value="Sigma70_r4"/>
    <property type="match status" value="1"/>
</dbReference>
<dbReference type="InterPro" id="IPR036388">
    <property type="entry name" value="WH-like_DNA-bd_sf"/>
</dbReference>
<evidence type="ECO:0000259" key="4">
    <source>
        <dbReference type="Pfam" id="PF08281"/>
    </source>
</evidence>
<dbReference type="Pfam" id="PF08281">
    <property type="entry name" value="Sigma70_r4_2"/>
    <property type="match status" value="1"/>
</dbReference>
<keyword evidence="3" id="KW-0804">Transcription</keyword>
<dbReference type="GO" id="GO:0003677">
    <property type="term" value="F:DNA binding"/>
    <property type="evidence" value="ECO:0007669"/>
    <property type="project" value="InterPro"/>
</dbReference>
<evidence type="ECO:0000313" key="5">
    <source>
        <dbReference type="EMBL" id="PWF24207.1"/>
    </source>
</evidence>
<dbReference type="PANTHER" id="PTHR43133:SF63">
    <property type="entry name" value="RNA POLYMERASE SIGMA FACTOR FECI-RELATED"/>
    <property type="match status" value="1"/>
</dbReference>
<dbReference type="PANTHER" id="PTHR43133">
    <property type="entry name" value="RNA POLYMERASE ECF-TYPE SIGMA FACTO"/>
    <property type="match status" value="1"/>
</dbReference>
<reference evidence="6" key="1">
    <citation type="submission" date="2018-05" db="EMBL/GenBank/DDBJ databases">
        <authorList>
            <person name="Li Y."/>
        </authorList>
    </citation>
    <scope>NUCLEOTIDE SEQUENCE [LARGE SCALE GENOMIC DNA]</scope>
    <source>
        <strain evidence="6">3d-2-2</strain>
    </source>
</reference>
<evidence type="ECO:0000313" key="6">
    <source>
        <dbReference type="Proteomes" id="UP000245212"/>
    </source>
</evidence>
<dbReference type="InterPro" id="IPR013249">
    <property type="entry name" value="RNA_pol_sigma70_r4_t2"/>
</dbReference>
<dbReference type="Gene3D" id="1.10.10.10">
    <property type="entry name" value="Winged helix-like DNA-binding domain superfamily/Winged helix DNA-binding domain"/>
    <property type="match status" value="1"/>
</dbReference>
<comment type="caution">
    <text evidence="5">The sequence shown here is derived from an EMBL/GenBank/DDBJ whole genome shotgun (WGS) entry which is preliminary data.</text>
</comment>
<dbReference type="RefSeq" id="WP_109061485.1">
    <property type="nucleotide sequence ID" value="NZ_QETA01000002.1"/>
</dbReference>
<keyword evidence="1" id="KW-0805">Transcription regulation</keyword>
<feature type="domain" description="RNA polymerase sigma factor 70 region 4 type 2" evidence="4">
    <location>
        <begin position="107"/>
        <end position="159"/>
    </location>
</feature>
<dbReference type="NCBIfam" id="TIGR02937">
    <property type="entry name" value="sigma70-ECF"/>
    <property type="match status" value="1"/>
</dbReference>
<evidence type="ECO:0000256" key="3">
    <source>
        <dbReference type="ARBA" id="ARBA00023163"/>
    </source>
</evidence>
<dbReference type="InterPro" id="IPR039425">
    <property type="entry name" value="RNA_pol_sigma-70-like"/>
</dbReference>
<dbReference type="EMBL" id="QETA01000002">
    <property type="protein sequence ID" value="PWF24207.1"/>
    <property type="molecule type" value="Genomic_DNA"/>
</dbReference>
<dbReference type="InterPro" id="IPR014284">
    <property type="entry name" value="RNA_pol_sigma-70_dom"/>
</dbReference>
<proteinExistence type="predicted"/>
<organism evidence="5 6">
    <name type="scientific">Corticimicrobacter populi</name>
    <dbReference type="NCBI Taxonomy" id="2175229"/>
    <lineage>
        <taxon>Bacteria</taxon>
        <taxon>Pseudomonadati</taxon>
        <taxon>Pseudomonadota</taxon>
        <taxon>Betaproteobacteria</taxon>
        <taxon>Burkholderiales</taxon>
        <taxon>Alcaligenaceae</taxon>
        <taxon>Corticimicrobacter</taxon>
    </lineage>
</organism>
<keyword evidence="2" id="KW-0731">Sigma factor</keyword>
<protein>
    <submittedName>
        <fullName evidence="5">RNA polymerase ECF-subfamily sigma-70 factor</fullName>
    </submittedName>
</protein>
<name>A0A2V1K3S2_9BURK</name>
<dbReference type="GO" id="GO:0006352">
    <property type="term" value="P:DNA-templated transcription initiation"/>
    <property type="evidence" value="ECO:0007669"/>
    <property type="project" value="InterPro"/>
</dbReference>
<dbReference type="InterPro" id="IPR013324">
    <property type="entry name" value="RNA_pol_sigma_r3/r4-like"/>
</dbReference>
<evidence type="ECO:0000256" key="1">
    <source>
        <dbReference type="ARBA" id="ARBA00023015"/>
    </source>
</evidence>
<dbReference type="AlphaFoldDB" id="A0A2V1K3S2"/>
<keyword evidence="6" id="KW-1185">Reference proteome</keyword>
<dbReference type="SUPFAM" id="SSF88659">
    <property type="entry name" value="Sigma3 and sigma4 domains of RNA polymerase sigma factors"/>
    <property type="match status" value="1"/>
</dbReference>
<sequence length="169" mass="19133">MPHSPAKPKKGWLAHYSELIGAWRRGGLGREDGEDAMHDTVLGMLENGVGAIEDPRAYMARGTSNRLISRHRHVRALEMMPLDNLAETEHPVMAGADTGIEFQQLADALSDALEELPLKCRQVYIRHRLEGWSHTEIAQDMGLSRSMVEKHMSRALRHINERLQNHVPF</sequence>
<dbReference type="GO" id="GO:0016987">
    <property type="term" value="F:sigma factor activity"/>
    <property type="evidence" value="ECO:0007669"/>
    <property type="project" value="UniProtKB-KW"/>
</dbReference>
<dbReference type="Proteomes" id="UP000245212">
    <property type="component" value="Unassembled WGS sequence"/>
</dbReference>